<protein>
    <submittedName>
        <fullName evidence="1">Uncharacterized protein</fullName>
    </submittedName>
</protein>
<proteinExistence type="predicted"/>
<dbReference type="RefSeq" id="WP_114189012.1">
    <property type="nucleotide sequence ID" value="NZ_BJYU01000275.1"/>
</dbReference>
<dbReference type="AlphaFoldDB" id="A0A512C3Z3"/>
<dbReference type="Proteomes" id="UP000321085">
    <property type="component" value="Unassembled WGS sequence"/>
</dbReference>
<organism evidence="1 2">
    <name type="scientific">Microvirga aerophila</name>
    <dbReference type="NCBI Taxonomy" id="670291"/>
    <lineage>
        <taxon>Bacteria</taxon>
        <taxon>Pseudomonadati</taxon>
        <taxon>Pseudomonadota</taxon>
        <taxon>Alphaproteobacteria</taxon>
        <taxon>Hyphomicrobiales</taxon>
        <taxon>Methylobacteriaceae</taxon>
        <taxon>Microvirga</taxon>
    </lineage>
</organism>
<comment type="caution">
    <text evidence="1">The sequence shown here is derived from an EMBL/GenBank/DDBJ whole genome shotgun (WGS) entry which is preliminary data.</text>
</comment>
<evidence type="ECO:0000313" key="1">
    <source>
        <dbReference type="EMBL" id="GEO18924.1"/>
    </source>
</evidence>
<reference evidence="1 2" key="1">
    <citation type="submission" date="2019-07" db="EMBL/GenBank/DDBJ databases">
        <title>Whole genome shotgun sequence of Microvirga aerophila NBRC 106136.</title>
        <authorList>
            <person name="Hosoyama A."/>
            <person name="Uohara A."/>
            <person name="Ohji S."/>
            <person name="Ichikawa N."/>
        </authorList>
    </citation>
    <scope>NUCLEOTIDE SEQUENCE [LARGE SCALE GENOMIC DNA]</scope>
    <source>
        <strain evidence="1 2">NBRC 106136</strain>
    </source>
</reference>
<evidence type="ECO:0000313" key="2">
    <source>
        <dbReference type="Proteomes" id="UP000321085"/>
    </source>
</evidence>
<gene>
    <name evidence="1" type="ORF">MAE02_66200</name>
</gene>
<accession>A0A512C3Z3</accession>
<name>A0A512C3Z3_9HYPH</name>
<keyword evidence="2" id="KW-1185">Reference proteome</keyword>
<sequence>MSGHAIHIKVDGRTYSGTYAVDRKNLTVTTPYAKKTAEISPKIQHQALAHQLLEEMVKAEKARKGSTL</sequence>
<dbReference type="OrthoDB" id="8020306at2"/>
<dbReference type="EMBL" id="BJYU01000275">
    <property type="protein sequence ID" value="GEO18924.1"/>
    <property type="molecule type" value="Genomic_DNA"/>
</dbReference>